<proteinExistence type="predicted"/>
<organism evidence="2 3">
    <name type="scientific">Anaerotalea alkaliphila</name>
    <dbReference type="NCBI Taxonomy" id="2662126"/>
    <lineage>
        <taxon>Bacteria</taxon>
        <taxon>Bacillati</taxon>
        <taxon>Bacillota</taxon>
        <taxon>Clostridia</taxon>
        <taxon>Eubacteriales</taxon>
        <taxon>Anaerotalea</taxon>
    </lineage>
</organism>
<reference evidence="2 3" key="1">
    <citation type="submission" date="2020-01" db="EMBL/GenBank/DDBJ databases">
        <title>Anaeroalcalibacter tamaniensis gen. nov., sp. nov., moderately halophilic strictly anaerobic fermenter bacterium from mud volcano of Taman peninsula.</title>
        <authorList>
            <person name="Frolova A."/>
            <person name="Merkel A.Y."/>
            <person name="Slobodkin A.I."/>
        </authorList>
    </citation>
    <scope>NUCLEOTIDE SEQUENCE [LARGE SCALE GENOMIC DNA]</scope>
    <source>
        <strain evidence="2 3">F-3ap</strain>
    </source>
</reference>
<keyword evidence="3" id="KW-1185">Reference proteome</keyword>
<feature type="chain" id="PRO_5038533732" evidence="1">
    <location>
        <begin position="26"/>
        <end position="156"/>
    </location>
</feature>
<dbReference type="AlphaFoldDB" id="A0A7X5HVY6"/>
<dbReference type="RefSeq" id="WP_162370386.1">
    <property type="nucleotide sequence ID" value="NZ_JAAEEH010000018.1"/>
</dbReference>
<evidence type="ECO:0000313" key="3">
    <source>
        <dbReference type="Proteomes" id="UP000461585"/>
    </source>
</evidence>
<feature type="signal peptide" evidence="1">
    <location>
        <begin position="1"/>
        <end position="25"/>
    </location>
</feature>
<accession>A0A7X5HVY6</accession>
<dbReference type="EMBL" id="JAAEEH010000018">
    <property type="protein sequence ID" value="NDL67658.1"/>
    <property type="molecule type" value="Genomic_DNA"/>
</dbReference>
<keyword evidence="1" id="KW-0732">Signal</keyword>
<sequence length="156" mass="16536">MRRIHALWLAILLVASTPLVHHSFASGVDPGSMQDPLVTKSYVDQKIAEISGVVEVPATEPAPAVEIPTFVVVQAKAGQQVLCEESTELILRAGKAAAIGNSGGDGLSNVTLGADLKDGQDVPMNHLLIIPRTDGRGIKVLQDNTFVMVRGSYSIR</sequence>
<comment type="caution">
    <text evidence="2">The sequence shown here is derived from an EMBL/GenBank/DDBJ whole genome shotgun (WGS) entry which is preliminary data.</text>
</comment>
<gene>
    <name evidence="2" type="ORF">GXN74_07860</name>
</gene>
<protein>
    <submittedName>
        <fullName evidence="2">Uncharacterized protein</fullName>
    </submittedName>
</protein>
<evidence type="ECO:0000313" key="2">
    <source>
        <dbReference type="EMBL" id="NDL67658.1"/>
    </source>
</evidence>
<evidence type="ECO:0000256" key="1">
    <source>
        <dbReference type="SAM" id="SignalP"/>
    </source>
</evidence>
<dbReference type="Proteomes" id="UP000461585">
    <property type="component" value="Unassembled WGS sequence"/>
</dbReference>
<name>A0A7X5HVY6_9FIRM</name>